<dbReference type="OrthoDB" id="19473at2759"/>
<reference evidence="2 3" key="1">
    <citation type="submission" date="2020-08" db="EMBL/GenBank/DDBJ databases">
        <authorList>
            <person name="Hejnol A."/>
        </authorList>
    </citation>
    <scope>NUCLEOTIDE SEQUENCE [LARGE SCALE GENOMIC DNA]</scope>
</reference>
<evidence type="ECO:0000313" key="2">
    <source>
        <dbReference type="EMBL" id="CAD5118273.1"/>
    </source>
</evidence>
<feature type="transmembrane region" description="Helical" evidence="1">
    <location>
        <begin position="280"/>
        <end position="303"/>
    </location>
</feature>
<gene>
    <name evidence="2" type="ORF">DGYR_LOCUS6675</name>
</gene>
<keyword evidence="3" id="KW-1185">Reference proteome</keyword>
<dbReference type="PANTHER" id="PTHR16189">
    <property type="entry name" value="TRANSMEMBRANE PROTEIN 104-RELATED"/>
    <property type="match status" value="1"/>
</dbReference>
<dbReference type="PANTHER" id="PTHR16189:SF6">
    <property type="entry name" value="AMINO ACID TRANSPORTER TRANSMEMBRANE DOMAIN-CONTAINING PROTEIN"/>
    <property type="match status" value="1"/>
</dbReference>
<feature type="transmembrane region" description="Helical" evidence="1">
    <location>
        <begin position="248"/>
        <end position="268"/>
    </location>
</feature>
<evidence type="ECO:0000313" key="3">
    <source>
        <dbReference type="Proteomes" id="UP000549394"/>
    </source>
</evidence>
<keyword evidence="1" id="KW-0812">Transmembrane</keyword>
<keyword evidence="1" id="KW-0472">Membrane</keyword>
<feature type="transmembrane region" description="Helical" evidence="1">
    <location>
        <begin position="151"/>
        <end position="170"/>
    </location>
</feature>
<name>A0A7I8VPT9_9ANNE</name>
<proteinExistence type="predicted"/>
<dbReference type="Proteomes" id="UP000549394">
    <property type="component" value="Unassembled WGS sequence"/>
</dbReference>
<dbReference type="AlphaFoldDB" id="A0A7I8VPT9"/>
<feature type="transmembrane region" description="Helical" evidence="1">
    <location>
        <begin position="217"/>
        <end position="236"/>
    </location>
</feature>
<feature type="transmembrane region" description="Helical" evidence="1">
    <location>
        <begin position="62"/>
        <end position="84"/>
    </location>
</feature>
<dbReference type="EMBL" id="CAJFCJ010000008">
    <property type="protein sequence ID" value="CAD5118273.1"/>
    <property type="molecule type" value="Genomic_DNA"/>
</dbReference>
<feature type="transmembrane region" description="Helical" evidence="1">
    <location>
        <begin position="182"/>
        <end position="205"/>
    </location>
</feature>
<accession>A0A7I8VPT9</accession>
<feature type="transmembrane region" description="Helical" evidence="1">
    <location>
        <begin position="406"/>
        <end position="428"/>
    </location>
</feature>
<protein>
    <submittedName>
        <fullName evidence="2">DgyrCDS6990</fullName>
    </submittedName>
</protein>
<sequence>MWTDEDINDVTNGLTADTTVDQGPQIKRTSFNFIYIQCYFVTIATILGTGILGLPVTLTQSGIYPFLILFILGCVVQAILIVIFTEILQKAQIALISTHKSSRAESAPLYTVDEDESPAEDEVDDLTPSHVQAPNLHALGNLFLPCVVRQCFDGAVYIQFIALLTSYALAGSEAFAQLIGIRFFYVIPLFVWVLTFAIIFGLNFIQPVVSLLTLAKGILLLATVAVTFFVGTSVPHDIRNDYTAVGEPFLMGTVALGGVINVMPFLYNKIERNRRQVSRFRFAIVAGLVTCTILNILWCWAVLDIVPQKEACYAYQMVNNSFCRHNSSLEESARNGEISTIPLTSVIKQLYPSYGWVAILIRLFIVISITVSYLTMGAAMFHTIRGFVATLSLDRLKNRCISDSKVEMIITSSIGFFGFSIVFVFAMLNPKGFENILEKLASLFINLESGLFVTWIALVTRTSRFSSQKIPNPLGSCSFKLVYTLPVYFGSAIFYDIYKSVADIYTPSHAEKLANMTSN</sequence>
<feature type="transmembrane region" description="Helical" evidence="1">
    <location>
        <begin position="33"/>
        <end position="56"/>
    </location>
</feature>
<keyword evidence="1" id="KW-1133">Transmembrane helix</keyword>
<feature type="transmembrane region" description="Helical" evidence="1">
    <location>
        <begin position="354"/>
        <end position="375"/>
    </location>
</feature>
<organism evidence="2 3">
    <name type="scientific">Dimorphilus gyrociliatus</name>
    <dbReference type="NCBI Taxonomy" id="2664684"/>
    <lineage>
        <taxon>Eukaryota</taxon>
        <taxon>Metazoa</taxon>
        <taxon>Spiralia</taxon>
        <taxon>Lophotrochozoa</taxon>
        <taxon>Annelida</taxon>
        <taxon>Polychaeta</taxon>
        <taxon>Polychaeta incertae sedis</taxon>
        <taxon>Dinophilidae</taxon>
        <taxon>Dimorphilus</taxon>
    </lineage>
</organism>
<evidence type="ECO:0000256" key="1">
    <source>
        <dbReference type="SAM" id="Phobius"/>
    </source>
</evidence>
<comment type="caution">
    <text evidence="2">The sequence shown here is derived from an EMBL/GenBank/DDBJ whole genome shotgun (WGS) entry which is preliminary data.</text>
</comment>
<feature type="transmembrane region" description="Helical" evidence="1">
    <location>
        <begin position="440"/>
        <end position="460"/>
    </location>
</feature>